<keyword evidence="3" id="KW-1185">Reference proteome</keyword>
<dbReference type="Proteomes" id="UP000308652">
    <property type="component" value="Unassembled WGS sequence"/>
</dbReference>
<dbReference type="AlphaFoldDB" id="A0A5C3M2M6"/>
<evidence type="ECO:0000256" key="1">
    <source>
        <dbReference type="SAM" id="MobiDB-lite"/>
    </source>
</evidence>
<organism evidence="2 3">
    <name type="scientific">Crucibulum laeve</name>
    <dbReference type="NCBI Taxonomy" id="68775"/>
    <lineage>
        <taxon>Eukaryota</taxon>
        <taxon>Fungi</taxon>
        <taxon>Dikarya</taxon>
        <taxon>Basidiomycota</taxon>
        <taxon>Agaricomycotina</taxon>
        <taxon>Agaricomycetes</taxon>
        <taxon>Agaricomycetidae</taxon>
        <taxon>Agaricales</taxon>
        <taxon>Agaricineae</taxon>
        <taxon>Nidulariaceae</taxon>
        <taxon>Crucibulum</taxon>
    </lineage>
</organism>
<gene>
    <name evidence="2" type="ORF">BDQ12DRAFT_737710</name>
</gene>
<sequence length="263" mass="29598">MADTKATRPPKRPRRSLGELSDVDNTSVERTLNKVLEDIQAQEEFKDIAEFVELEERVTEILTSLKELKKYKRSNPSKDIQAVSFSHLTTNHIATRMGISTTTADTATLRSLANHLAHDAGTYVGQTVKDAFGEWDVSPLTGMLEIVERYVDRSREARTRTIIDLFIIDMLRFCEINDITMFIFPELPISQGSSEPAVVSHESYMTYLTGTTDYACISSSSVSGRNPPSLIEIIPKDKATVWERIAKLLQGFPITLIELRNVE</sequence>
<dbReference type="EMBL" id="ML213623">
    <property type="protein sequence ID" value="TFK35291.1"/>
    <property type="molecule type" value="Genomic_DNA"/>
</dbReference>
<name>A0A5C3M2M6_9AGAR</name>
<protein>
    <submittedName>
        <fullName evidence="2">Uncharacterized protein</fullName>
    </submittedName>
</protein>
<accession>A0A5C3M2M6</accession>
<evidence type="ECO:0000313" key="2">
    <source>
        <dbReference type="EMBL" id="TFK35291.1"/>
    </source>
</evidence>
<reference evidence="2 3" key="1">
    <citation type="journal article" date="2019" name="Nat. Ecol. Evol.">
        <title>Megaphylogeny resolves global patterns of mushroom evolution.</title>
        <authorList>
            <person name="Varga T."/>
            <person name="Krizsan K."/>
            <person name="Foldi C."/>
            <person name="Dima B."/>
            <person name="Sanchez-Garcia M."/>
            <person name="Sanchez-Ramirez S."/>
            <person name="Szollosi G.J."/>
            <person name="Szarkandi J.G."/>
            <person name="Papp V."/>
            <person name="Albert L."/>
            <person name="Andreopoulos W."/>
            <person name="Angelini C."/>
            <person name="Antonin V."/>
            <person name="Barry K.W."/>
            <person name="Bougher N.L."/>
            <person name="Buchanan P."/>
            <person name="Buyck B."/>
            <person name="Bense V."/>
            <person name="Catcheside P."/>
            <person name="Chovatia M."/>
            <person name="Cooper J."/>
            <person name="Damon W."/>
            <person name="Desjardin D."/>
            <person name="Finy P."/>
            <person name="Geml J."/>
            <person name="Haridas S."/>
            <person name="Hughes K."/>
            <person name="Justo A."/>
            <person name="Karasinski D."/>
            <person name="Kautmanova I."/>
            <person name="Kiss B."/>
            <person name="Kocsube S."/>
            <person name="Kotiranta H."/>
            <person name="LaButti K.M."/>
            <person name="Lechner B.E."/>
            <person name="Liimatainen K."/>
            <person name="Lipzen A."/>
            <person name="Lukacs Z."/>
            <person name="Mihaltcheva S."/>
            <person name="Morgado L.N."/>
            <person name="Niskanen T."/>
            <person name="Noordeloos M.E."/>
            <person name="Ohm R.A."/>
            <person name="Ortiz-Santana B."/>
            <person name="Ovrebo C."/>
            <person name="Racz N."/>
            <person name="Riley R."/>
            <person name="Savchenko A."/>
            <person name="Shiryaev A."/>
            <person name="Soop K."/>
            <person name="Spirin V."/>
            <person name="Szebenyi C."/>
            <person name="Tomsovsky M."/>
            <person name="Tulloss R.E."/>
            <person name="Uehling J."/>
            <person name="Grigoriev I.V."/>
            <person name="Vagvolgyi C."/>
            <person name="Papp T."/>
            <person name="Martin F.M."/>
            <person name="Miettinen O."/>
            <person name="Hibbett D.S."/>
            <person name="Nagy L.G."/>
        </authorList>
    </citation>
    <scope>NUCLEOTIDE SEQUENCE [LARGE SCALE GENOMIC DNA]</scope>
    <source>
        <strain evidence="2 3">CBS 166.37</strain>
    </source>
</reference>
<feature type="region of interest" description="Disordered" evidence="1">
    <location>
        <begin position="1"/>
        <end position="23"/>
    </location>
</feature>
<evidence type="ECO:0000313" key="3">
    <source>
        <dbReference type="Proteomes" id="UP000308652"/>
    </source>
</evidence>
<proteinExistence type="predicted"/>